<organism evidence="1">
    <name type="scientific">Helicotheca tamesis</name>
    <dbReference type="NCBI Taxonomy" id="374047"/>
    <lineage>
        <taxon>Eukaryota</taxon>
        <taxon>Sar</taxon>
        <taxon>Stramenopiles</taxon>
        <taxon>Ochrophyta</taxon>
        <taxon>Bacillariophyta</taxon>
        <taxon>Mediophyceae</taxon>
        <taxon>Lithodesmiophycidae</taxon>
        <taxon>Lithodesmiales</taxon>
        <taxon>Lithodesmiaceae</taxon>
        <taxon>Helicotheca</taxon>
    </lineage>
</organism>
<dbReference type="AlphaFoldDB" id="A0A7S2I2D5"/>
<protein>
    <recommendedName>
        <fullName evidence="2">CS domain-containing protein</fullName>
    </recommendedName>
</protein>
<dbReference type="CDD" id="cd06463">
    <property type="entry name" value="p23_like"/>
    <property type="match status" value="1"/>
</dbReference>
<evidence type="ECO:0000313" key="1">
    <source>
        <dbReference type="EMBL" id="CAD9506677.1"/>
    </source>
</evidence>
<proteinExistence type="predicted"/>
<accession>A0A7S2I2D5</accession>
<gene>
    <name evidence="1" type="ORF">HTAM1171_LOCUS9073</name>
</gene>
<dbReference type="SUPFAM" id="SSF49764">
    <property type="entry name" value="HSP20-like chaperones"/>
    <property type="match status" value="1"/>
</dbReference>
<dbReference type="InterPro" id="IPR008978">
    <property type="entry name" value="HSP20-like_chaperone"/>
</dbReference>
<dbReference type="EMBL" id="HBGV01014756">
    <property type="protein sequence ID" value="CAD9506677.1"/>
    <property type="molecule type" value="Transcribed_RNA"/>
</dbReference>
<reference evidence="1" key="1">
    <citation type="submission" date="2021-01" db="EMBL/GenBank/DDBJ databases">
        <authorList>
            <person name="Corre E."/>
            <person name="Pelletier E."/>
            <person name="Niang G."/>
            <person name="Scheremetjew M."/>
            <person name="Finn R."/>
            <person name="Kale V."/>
            <person name="Holt S."/>
            <person name="Cochrane G."/>
            <person name="Meng A."/>
            <person name="Brown T."/>
            <person name="Cohen L."/>
        </authorList>
    </citation>
    <scope>NUCLEOTIDE SEQUENCE</scope>
    <source>
        <strain evidence="1">CCMP826</strain>
    </source>
</reference>
<name>A0A7S2I2D5_9STRA</name>
<evidence type="ECO:0008006" key="2">
    <source>
        <dbReference type="Google" id="ProtNLM"/>
    </source>
</evidence>
<sequence length="204" mass="22267">MEIWPIEVCNMMLSKSKQFLCLLLPGHLLSAGSYSFHAVGHERRTSWSRLLDRPNTRLFNDGSVDVSDLGITMDEMNAPLHDEIFQVSSSGSESTSRIPSVNDNGCVWEESPDKIDVKLSIPGLRGQPPAALDLAITKNTATITAFGYGVWSCILRGECVPDSLSFSATDGNDMVPYIEVSLKKAKSGDRWGGFIAQIGEDSIL</sequence>